<dbReference type="GO" id="GO:0031145">
    <property type="term" value="P:anaphase-promoting complex-dependent catabolic process"/>
    <property type="evidence" value="ECO:0007669"/>
    <property type="project" value="InterPro"/>
</dbReference>
<sequence length="73" mass="8565">MLRRPPTTVELKLDDIREYEYKRQQMGKDQEKQSKNFGDTPPPWSGGPKSKEEIYSRIGYAPEKPVQIRTNLL</sequence>
<evidence type="ECO:0000313" key="3">
    <source>
        <dbReference type="EMBL" id="KAJ3646177.1"/>
    </source>
</evidence>
<dbReference type="GO" id="GO:0005680">
    <property type="term" value="C:anaphase-promoting complex"/>
    <property type="evidence" value="ECO:0007669"/>
    <property type="project" value="InterPro"/>
</dbReference>
<dbReference type="AlphaFoldDB" id="A0AA38M875"/>
<proteinExistence type="predicted"/>
<comment type="caution">
    <text evidence="3">The sequence shown here is derived from an EMBL/GenBank/DDBJ whole genome shotgun (WGS) entry which is preliminary data.</text>
</comment>
<dbReference type="Proteomes" id="UP001168821">
    <property type="component" value="Unassembled WGS sequence"/>
</dbReference>
<organism evidence="3 4">
    <name type="scientific">Zophobas morio</name>
    <dbReference type="NCBI Taxonomy" id="2755281"/>
    <lineage>
        <taxon>Eukaryota</taxon>
        <taxon>Metazoa</taxon>
        <taxon>Ecdysozoa</taxon>
        <taxon>Arthropoda</taxon>
        <taxon>Hexapoda</taxon>
        <taxon>Insecta</taxon>
        <taxon>Pterygota</taxon>
        <taxon>Neoptera</taxon>
        <taxon>Endopterygota</taxon>
        <taxon>Coleoptera</taxon>
        <taxon>Polyphaga</taxon>
        <taxon>Cucujiformia</taxon>
        <taxon>Tenebrionidae</taxon>
        <taxon>Zophobas</taxon>
    </lineage>
</organism>
<evidence type="ECO:0008006" key="5">
    <source>
        <dbReference type="Google" id="ProtNLM"/>
    </source>
</evidence>
<dbReference type="EMBL" id="JALNTZ010000007">
    <property type="protein sequence ID" value="KAJ3646177.1"/>
    <property type="molecule type" value="Genomic_DNA"/>
</dbReference>
<accession>A0AA38M875</accession>
<evidence type="ECO:0000313" key="4">
    <source>
        <dbReference type="Proteomes" id="UP001168821"/>
    </source>
</evidence>
<protein>
    <recommendedName>
        <fullName evidence="5">Anaphase-promoting complex subunit CDC26</fullName>
    </recommendedName>
</protein>
<dbReference type="Pfam" id="PF10471">
    <property type="entry name" value="ANAPC_CDC26"/>
    <property type="match status" value="1"/>
</dbReference>
<evidence type="ECO:0000256" key="1">
    <source>
        <dbReference type="ARBA" id="ARBA00022786"/>
    </source>
</evidence>
<dbReference type="InterPro" id="IPR018860">
    <property type="entry name" value="APC_suCDC26"/>
</dbReference>
<feature type="region of interest" description="Disordered" evidence="2">
    <location>
        <begin position="15"/>
        <end position="58"/>
    </location>
</feature>
<gene>
    <name evidence="3" type="ORF">Zmor_023775</name>
</gene>
<name>A0AA38M875_9CUCU</name>
<keyword evidence="4" id="KW-1185">Reference proteome</keyword>
<reference evidence="3" key="1">
    <citation type="journal article" date="2023" name="G3 (Bethesda)">
        <title>Whole genome assemblies of Zophobas morio and Tenebrio molitor.</title>
        <authorList>
            <person name="Kaur S."/>
            <person name="Stinson S.A."/>
            <person name="diCenzo G.C."/>
        </authorList>
    </citation>
    <scope>NUCLEOTIDE SEQUENCE</scope>
    <source>
        <strain evidence="3">QUZm001</strain>
    </source>
</reference>
<evidence type="ECO:0000256" key="2">
    <source>
        <dbReference type="SAM" id="MobiDB-lite"/>
    </source>
</evidence>
<keyword evidence="1" id="KW-0833">Ubl conjugation pathway</keyword>
<feature type="compositionally biased region" description="Basic and acidic residues" evidence="2">
    <location>
        <begin position="15"/>
        <end position="34"/>
    </location>
</feature>